<keyword evidence="3 5" id="KW-1133">Transmembrane helix</keyword>
<feature type="transmembrane region" description="Helical" evidence="5">
    <location>
        <begin position="9"/>
        <end position="28"/>
    </location>
</feature>
<dbReference type="EMBL" id="AODH01000019">
    <property type="protein sequence ID" value="EUJ40343.1"/>
    <property type="molecule type" value="Genomic_DNA"/>
</dbReference>
<sequence>MITKNKESVNVYSSFFYFLSCILVIALVAKNQSLLIAVAAVMILKLFFDGTKLMALIQTKGIHWGVTIITIAILIPIATGQIGFKDLYEAFKTPVGWVALASGIAVAILSARGIKLMGTDPQVTVALVMGTILGVVFLKGVAAGPVIASGITYVIMQGLSYFIK</sequence>
<gene>
    <name evidence="6" type="ORF">BCAMP_05289</name>
</gene>
<evidence type="ECO:0000256" key="3">
    <source>
        <dbReference type="ARBA" id="ARBA00022989"/>
    </source>
</evidence>
<dbReference type="PANTHER" id="PTHR38452">
    <property type="entry name" value="UPF0756 MEMBRANE PROTEIN YEAL"/>
    <property type="match status" value="1"/>
</dbReference>
<feature type="transmembrane region" description="Helical" evidence="5">
    <location>
        <begin position="62"/>
        <end position="82"/>
    </location>
</feature>
<evidence type="ECO:0000313" key="6">
    <source>
        <dbReference type="EMBL" id="EUJ40343.1"/>
    </source>
</evidence>
<accession>W7D502</accession>
<evidence type="ECO:0000313" key="7">
    <source>
        <dbReference type="Proteomes" id="UP000019243"/>
    </source>
</evidence>
<reference evidence="6 7" key="1">
    <citation type="submission" date="2012-12" db="EMBL/GenBank/DDBJ databases">
        <title>Novel taxa of Listeriaceae from agricultural environments in the United States.</title>
        <authorList>
            <person name="den Bakker H.C."/>
            <person name="Allred A."/>
            <person name="Warchocki S."/>
            <person name="Wright E.M."/>
            <person name="Burrell A."/>
            <person name="Nightingale K.K."/>
            <person name="Kephart D."/>
            <person name="Wiedmann M."/>
        </authorList>
    </citation>
    <scope>NUCLEOTIDE SEQUENCE [LARGE SCALE GENOMIC DNA]</scope>
    <source>
        <strain evidence="6 7">FSL F6-1037</strain>
    </source>
</reference>
<comment type="similarity">
    <text evidence="5">Belongs to the UPF0756 family.</text>
</comment>
<dbReference type="Pfam" id="PF04284">
    <property type="entry name" value="DUF441"/>
    <property type="match status" value="1"/>
</dbReference>
<evidence type="ECO:0000256" key="4">
    <source>
        <dbReference type="ARBA" id="ARBA00023136"/>
    </source>
</evidence>
<dbReference type="Proteomes" id="UP000019243">
    <property type="component" value="Unassembled WGS sequence"/>
</dbReference>
<comment type="caution">
    <text evidence="6">The sequence shown here is derived from an EMBL/GenBank/DDBJ whole genome shotgun (WGS) entry which is preliminary data.</text>
</comment>
<feature type="transmembrane region" description="Helical" evidence="5">
    <location>
        <begin position="94"/>
        <end position="111"/>
    </location>
</feature>
<evidence type="ECO:0000256" key="2">
    <source>
        <dbReference type="ARBA" id="ARBA00022692"/>
    </source>
</evidence>
<keyword evidence="7" id="KW-1185">Reference proteome</keyword>
<organism evidence="6 7">
    <name type="scientific">Brochothrix campestris FSL F6-1037</name>
    <dbReference type="NCBI Taxonomy" id="1265861"/>
    <lineage>
        <taxon>Bacteria</taxon>
        <taxon>Bacillati</taxon>
        <taxon>Bacillota</taxon>
        <taxon>Bacilli</taxon>
        <taxon>Bacillales</taxon>
        <taxon>Listeriaceae</taxon>
        <taxon>Brochothrix</taxon>
    </lineage>
</organism>
<name>W7D502_9LIST</name>
<dbReference type="PANTHER" id="PTHR38452:SF1">
    <property type="entry name" value="UPF0756 MEMBRANE PROTEIN YEAL"/>
    <property type="match status" value="1"/>
</dbReference>
<dbReference type="InterPro" id="IPR007382">
    <property type="entry name" value="UPF0756_TM"/>
</dbReference>
<evidence type="ECO:0000256" key="5">
    <source>
        <dbReference type="HAMAP-Rule" id="MF_01874"/>
    </source>
</evidence>
<protein>
    <recommendedName>
        <fullName evidence="5">UPF0756 membrane protein BCAMP_05289</fullName>
    </recommendedName>
</protein>
<dbReference type="HAMAP" id="MF_01874">
    <property type="entry name" value="UPF0756"/>
    <property type="match status" value="1"/>
</dbReference>
<evidence type="ECO:0000256" key="1">
    <source>
        <dbReference type="ARBA" id="ARBA00022475"/>
    </source>
</evidence>
<dbReference type="STRING" id="1265861.BCAMP_05289"/>
<dbReference type="AlphaFoldDB" id="W7D502"/>
<keyword evidence="2 5" id="KW-0812">Transmembrane</keyword>
<comment type="subcellular location">
    <subcellularLocation>
        <location evidence="5">Cell membrane</location>
        <topology evidence="5">Multi-pass membrane protein</topology>
    </subcellularLocation>
</comment>
<dbReference type="GO" id="GO:0005886">
    <property type="term" value="C:plasma membrane"/>
    <property type="evidence" value="ECO:0007669"/>
    <property type="project" value="UniProtKB-SubCell"/>
</dbReference>
<proteinExistence type="inferred from homology"/>
<feature type="transmembrane region" description="Helical" evidence="5">
    <location>
        <begin position="34"/>
        <end position="50"/>
    </location>
</feature>
<keyword evidence="4 5" id="KW-0472">Membrane</keyword>
<keyword evidence="1 5" id="KW-1003">Cell membrane</keyword>